<accession>A0AAD5C4Q9</accession>
<dbReference type="AlphaFoldDB" id="A0AAD5C4Q9"/>
<comment type="caution">
    <text evidence="1">The sequence shown here is derived from an EMBL/GenBank/DDBJ whole genome shotgun (WGS) entry which is preliminary data.</text>
</comment>
<feature type="non-terminal residue" evidence="1">
    <location>
        <position position="1"/>
    </location>
</feature>
<dbReference type="Proteomes" id="UP001206925">
    <property type="component" value="Unassembled WGS sequence"/>
</dbReference>
<organism evidence="1 2">
    <name type="scientific">Ambrosia artemisiifolia</name>
    <name type="common">Common ragweed</name>
    <dbReference type="NCBI Taxonomy" id="4212"/>
    <lineage>
        <taxon>Eukaryota</taxon>
        <taxon>Viridiplantae</taxon>
        <taxon>Streptophyta</taxon>
        <taxon>Embryophyta</taxon>
        <taxon>Tracheophyta</taxon>
        <taxon>Spermatophyta</taxon>
        <taxon>Magnoliopsida</taxon>
        <taxon>eudicotyledons</taxon>
        <taxon>Gunneridae</taxon>
        <taxon>Pentapetalae</taxon>
        <taxon>asterids</taxon>
        <taxon>campanulids</taxon>
        <taxon>Asterales</taxon>
        <taxon>Asteraceae</taxon>
        <taxon>Asteroideae</taxon>
        <taxon>Heliantheae alliance</taxon>
        <taxon>Heliantheae</taxon>
        <taxon>Ambrosia</taxon>
    </lineage>
</organism>
<reference evidence="1" key="1">
    <citation type="submission" date="2022-06" db="EMBL/GenBank/DDBJ databases">
        <title>Uncovering the hologenomic basis of an extraordinary plant invasion.</title>
        <authorList>
            <person name="Bieker V.C."/>
            <person name="Martin M.D."/>
            <person name="Gilbert T."/>
            <person name="Hodgins K."/>
            <person name="Battlay P."/>
            <person name="Petersen B."/>
            <person name="Wilson J."/>
        </authorList>
    </citation>
    <scope>NUCLEOTIDE SEQUENCE</scope>
    <source>
        <strain evidence="1">AA19_3_7</strain>
        <tissue evidence="1">Leaf</tissue>
    </source>
</reference>
<sequence>MPSLLACNPYIRRFGNHYVFTLPLKQDLIPLAFRRIR</sequence>
<protein>
    <submittedName>
        <fullName evidence="1">Uncharacterized protein</fullName>
    </submittedName>
</protein>
<proteinExistence type="predicted"/>
<dbReference type="EMBL" id="JAMZMK010009656">
    <property type="protein sequence ID" value="KAI7734735.1"/>
    <property type="molecule type" value="Genomic_DNA"/>
</dbReference>
<evidence type="ECO:0000313" key="1">
    <source>
        <dbReference type="EMBL" id="KAI7734735.1"/>
    </source>
</evidence>
<evidence type="ECO:0000313" key="2">
    <source>
        <dbReference type="Proteomes" id="UP001206925"/>
    </source>
</evidence>
<name>A0AAD5C4Q9_AMBAR</name>
<keyword evidence="2" id="KW-1185">Reference proteome</keyword>
<gene>
    <name evidence="1" type="ORF">M8C21_023738</name>
</gene>